<protein>
    <submittedName>
        <fullName evidence="1">Amine oxidase domain protein</fullName>
    </submittedName>
</protein>
<comment type="caution">
    <text evidence="1">The sequence shown here is derived from an EMBL/GenBank/DDBJ whole genome shotgun (WGS) entry which is preliminary data.</text>
</comment>
<organism evidence="1">
    <name type="scientific">Mycobacterium xenopi 4042</name>
    <dbReference type="NCBI Taxonomy" id="1299334"/>
    <lineage>
        <taxon>Bacteria</taxon>
        <taxon>Bacillati</taxon>
        <taxon>Actinomycetota</taxon>
        <taxon>Actinomycetes</taxon>
        <taxon>Mycobacteriales</taxon>
        <taxon>Mycobacteriaceae</taxon>
        <taxon>Mycobacterium</taxon>
    </lineage>
</organism>
<sequence>MHWLRRLPNGVQVQAGEAAPRFFDAAVVAVHPDQALLLLDDPSPYERAVLGAIRYCPNRALLHTDESLLPRRRHARASWNYLITSTSDQVLITYDVSRLMRIPGGRRFW</sequence>
<accession>X8DLA8</accession>
<reference evidence="1" key="1">
    <citation type="submission" date="2014-01" db="EMBL/GenBank/DDBJ databases">
        <authorList>
            <person name="Brown-Elliot B."/>
            <person name="Wallace R."/>
            <person name="Lenaerts A."/>
            <person name="Ordway D."/>
            <person name="DeGroote M.A."/>
            <person name="Parker T."/>
            <person name="Sizemore C."/>
            <person name="Tallon L.J."/>
            <person name="Sadzewicz L.K."/>
            <person name="Sengamalay N."/>
            <person name="Fraser C.M."/>
            <person name="Hine E."/>
            <person name="Shefchek K.A."/>
            <person name="Das S.P."/>
            <person name="Tettelin H."/>
        </authorList>
    </citation>
    <scope>NUCLEOTIDE SEQUENCE [LARGE SCALE GENOMIC DNA]</scope>
    <source>
        <strain evidence="1">4042</strain>
    </source>
</reference>
<evidence type="ECO:0000313" key="1">
    <source>
        <dbReference type="EMBL" id="EUA68801.1"/>
    </source>
</evidence>
<proteinExistence type="predicted"/>
<dbReference type="AlphaFoldDB" id="X8DLA8"/>
<gene>
    <name evidence="1" type="ORF">I553_1989</name>
</gene>
<dbReference type="EMBL" id="JAOB01000013">
    <property type="protein sequence ID" value="EUA68801.1"/>
    <property type="molecule type" value="Genomic_DNA"/>
</dbReference>
<dbReference type="PATRIC" id="fig|1299334.3.peg.1481"/>
<name>X8DLA8_MYCXE</name>